<dbReference type="PATRIC" id="fig|470.1345.peg.28"/>
<evidence type="ECO:0000313" key="2">
    <source>
        <dbReference type="Proteomes" id="UP000032746"/>
    </source>
</evidence>
<gene>
    <name evidence="1" type="ORF">ABUW_0032</name>
</gene>
<sequence>MPKFATGACRLLKCYKRFKCYFLSKNSHFLTLKAWNVR</sequence>
<dbReference type="AlphaFoldDB" id="A0A0D5YC35"/>
<name>A0A0D5YC35_ACIBA</name>
<proteinExistence type="predicted"/>
<evidence type="ECO:0000313" key="1">
    <source>
        <dbReference type="EMBL" id="AKA29827.1"/>
    </source>
</evidence>
<dbReference type="EMBL" id="CP008706">
    <property type="protein sequence ID" value="AKA29827.1"/>
    <property type="molecule type" value="Genomic_DNA"/>
</dbReference>
<dbReference type="Proteomes" id="UP000032746">
    <property type="component" value="Chromosome"/>
</dbReference>
<organism evidence="1 2">
    <name type="scientific">Acinetobacter baumannii</name>
    <dbReference type="NCBI Taxonomy" id="470"/>
    <lineage>
        <taxon>Bacteria</taxon>
        <taxon>Pseudomonadati</taxon>
        <taxon>Pseudomonadota</taxon>
        <taxon>Gammaproteobacteria</taxon>
        <taxon>Moraxellales</taxon>
        <taxon>Moraxellaceae</taxon>
        <taxon>Acinetobacter</taxon>
        <taxon>Acinetobacter calcoaceticus/baumannii complex</taxon>
    </lineage>
</organism>
<reference evidence="1 2" key="1">
    <citation type="journal article" date="2015" name="J. Bacteriol.">
        <title>Resources for Genetic and Genomic Analysis of Emerging Pathogen Acinetobacter baumannii.</title>
        <authorList>
            <person name="Gallagher L.A."/>
            <person name="Ramage E."/>
            <person name="Weiss E.J."/>
            <person name="Radey M."/>
            <person name="Hayden H.S."/>
            <person name="Held K.G."/>
            <person name="Huse H.K."/>
            <person name="Zurawski D.V."/>
            <person name="Brittnacher M.J."/>
            <person name="Manoil C."/>
        </authorList>
    </citation>
    <scope>NUCLEOTIDE SEQUENCE [LARGE SCALE GENOMIC DNA]</scope>
    <source>
        <strain evidence="1 2">AB5075-UW</strain>
    </source>
</reference>
<reference evidence="2" key="2">
    <citation type="submission" date="2015-03" db="EMBL/GenBank/DDBJ databases">
        <authorList>
            <person name="Gallagher L.A."/>
            <person name="Hayden H.S."/>
            <person name="Weiss E.J."/>
            <person name="Hager K.R."/>
            <person name="Ramage E."/>
            <person name="Radey M.R."/>
            <person name="Bydalek R."/>
            <person name="Manoil C."/>
            <person name="Miller S.I."/>
            <person name="Brittnacher M.J."/>
        </authorList>
    </citation>
    <scope>NUCLEOTIDE SEQUENCE [LARGE SCALE GENOMIC DNA]</scope>
    <source>
        <strain evidence="2">AB5075-UW</strain>
    </source>
</reference>
<protein>
    <submittedName>
        <fullName evidence="1">Uncharacterized protein</fullName>
    </submittedName>
</protein>
<accession>A0A0D5YC35</accession>